<accession>A0A072PM99</accession>
<dbReference type="Pfam" id="PF01408">
    <property type="entry name" value="GFO_IDH_MocA"/>
    <property type="match status" value="1"/>
</dbReference>
<dbReference type="GO" id="GO:0000166">
    <property type="term" value="F:nucleotide binding"/>
    <property type="evidence" value="ECO:0007669"/>
    <property type="project" value="InterPro"/>
</dbReference>
<dbReference type="SUPFAM" id="SSF51735">
    <property type="entry name" value="NAD(P)-binding Rossmann-fold domains"/>
    <property type="match status" value="1"/>
</dbReference>
<proteinExistence type="predicted"/>
<dbReference type="PANTHER" id="PTHR43377:SF1">
    <property type="entry name" value="BILIVERDIN REDUCTASE A"/>
    <property type="match status" value="1"/>
</dbReference>
<dbReference type="RefSeq" id="XP_013263442.1">
    <property type="nucleotide sequence ID" value="XM_013407988.1"/>
</dbReference>
<dbReference type="STRING" id="1182545.A0A072PM99"/>
<dbReference type="AlphaFoldDB" id="A0A072PM99"/>
<dbReference type="Proteomes" id="UP000027920">
    <property type="component" value="Unassembled WGS sequence"/>
</dbReference>
<keyword evidence="3" id="KW-1185">Reference proteome</keyword>
<evidence type="ECO:0000313" key="2">
    <source>
        <dbReference type="EMBL" id="KEF60852.1"/>
    </source>
</evidence>
<protein>
    <recommendedName>
        <fullName evidence="1">Gfo/Idh/MocA-like oxidoreductase N-terminal domain-containing protein</fullName>
    </recommendedName>
</protein>
<dbReference type="InterPro" id="IPR051450">
    <property type="entry name" value="Gfo/Idh/MocA_Oxidoreductases"/>
</dbReference>
<dbReference type="PANTHER" id="PTHR43377">
    <property type="entry name" value="BILIVERDIN REDUCTASE A"/>
    <property type="match status" value="1"/>
</dbReference>
<dbReference type="OrthoDB" id="64915at2759"/>
<gene>
    <name evidence="2" type="ORF">A1O9_02414</name>
</gene>
<dbReference type="HOGENOM" id="CLU_1434445_0_0_1"/>
<evidence type="ECO:0000259" key="1">
    <source>
        <dbReference type="Pfam" id="PF01408"/>
    </source>
</evidence>
<feature type="domain" description="Gfo/Idh/MocA-like oxidoreductase N-terminal" evidence="1">
    <location>
        <begin position="4"/>
        <end position="125"/>
    </location>
</feature>
<dbReference type="InterPro" id="IPR000683">
    <property type="entry name" value="Gfo/Idh/MocA-like_OxRdtase_N"/>
</dbReference>
<dbReference type="Gene3D" id="3.40.50.720">
    <property type="entry name" value="NAD(P)-binding Rossmann-like Domain"/>
    <property type="match status" value="1"/>
</dbReference>
<comment type="caution">
    <text evidence="2">The sequence shown here is derived from an EMBL/GenBank/DDBJ whole genome shotgun (WGS) entry which is preliminary data.</text>
</comment>
<dbReference type="Gene3D" id="3.30.360.10">
    <property type="entry name" value="Dihydrodipicolinate Reductase, domain 2"/>
    <property type="match status" value="1"/>
</dbReference>
<dbReference type="InterPro" id="IPR036291">
    <property type="entry name" value="NAD(P)-bd_dom_sf"/>
</dbReference>
<dbReference type="EMBL" id="AMGV01000002">
    <property type="protein sequence ID" value="KEF60852.1"/>
    <property type="molecule type" value="Genomic_DNA"/>
</dbReference>
<dbReference type="GeneID" id="25277358"/>
<dbReference type="VEuPathDB" id="FungiDB:A1O9_02414"/>
<sequence>MVKVLVGATGVIGRRHLKHILDESEAGGSASILIIFSDVDATAPELARNYGVPHFRDIDECADAQADGRSLAQAIILATPTHTHVPQARKLLDIGIGILVEKPVAATGESGRELLATSKGNENSVILVGHHRRHNCYVRAIEKEIQEGKLGKIIAVNGVWAMRKSEEYFKVPWRQQAESGGVVRSTLQF</sequence>
<name>A0A072PM99_9EURO</name>
<reference evidence="2 3" key="1">
    <citation type="submission" date="2013-03" db="EMBL/GenBank/DDBJ databases">
        <title>The Genome Sequence of Exophiala aquamarina CBS 119918.</title>
        <authorList>
            <consortium name="The Broad Institute Genomics Platform"/>
            <person name="Cuomo C."/>
            <person name="de Hoog S."/>
            <person name="Gorbushina A."/>
            <person name="Walker B."/>
            <person name="Young S.K."/>
            <person name="Zeng Q."/>
            <person name="Gargeya S."/>
            <person name="Fitzgerald M."/>
            <person name="Haas B."/>
            <person name="Abouelleil A."/>
            <person name="Allen A.W."/>
            <person name="Alvarado L."/>
            <person name="Arachchi H.M."/>
            <person name="Berlin A.M."/>
            <person name="Chapman S.B."/>
            <person name="Gainer-Dewar J."/>
            <person name="Goldberg J."/>
            <person name="Griggs A."/>
            <person name="Gujja S."/>
            <person name="Hansen M."/>
            <person name="Howarth C."/>
            <person name="Imamovic A."/>
            <person name="Ireland A."/>
            <person name="Larimer J."/>
            <person name="McCowan C."/>
            <person name="Murphy C."/>
            <person name="Pearson M."/>
            <person name="Poon T.W."/>
            <person name="Priest M."/>
            <person name="Roberts A."/>
            <person name="Saif S."/>
            <person name="Shea T."/>
            <person name="Sisk P."/>
            <person name="Sykes S."/>
            <person name="Wortman J."/>
            <person name="Nusbaum C."/>
            <person name="Birren B."/>
        </authorList>
    </citation>
    <scope>NUCLEOTIDE SEQUENCE [LARGE SCALE GENOMIC DNA]</scope>
    <source>
        <strain evidence="2 3">CBS 119918</strain>
    </source>
</reference>
<organism evidence="2 3">
    <name type="scientific">Exophiala aquamarina CBS 119918</name>
    <dbReference type="NCBI Taxonomy" id="1182545"/>
    <lineage>
        <taxon>Eukaryota</taxon>
        <taxon>Fungi</taxon>
        <taxon>Dikarya</taxon>
        <taxon>Ascomycota</taxon>
        <taxon>Pezizomycotina</taxon>
        <taxon>Eurotiomycetes</taxon>
        <taxon>Chaetothyriomycetidae</taxon>
        <taxon>Chaetothyriales</taxon>
        <taxon>Herpotrichiellaceae</taxon>
        <taxon>Exophiala</taxon>
    </lineage>
</organism>
<evidence type="ECO:0000313" key="3">
    <source>
        <dbReference type="Proteomes" id="UP000027920"/>
    </source>
</evidence>